<name>A0ABW4L069_9BURK</name>
<dbReference type="SUPFAM" id="SSF50475">
    <property type="entry name" value="FMN-binding split barrel"/>
    <property type="match status" value="1"/>
</dbReference>
<evidence type="ECO:0000313" key="3">
    <source>
        <dbReference type="Proteomes" id="UP001597304"/>
    </source>
</evidence>
<dbReference type="PANTHER" id="PTHR34818">
    <property type="entry name" value="PROTEIN BLI-3"/>
    <property type="match status" value="1"/>
</dbReference>
<sequence>MADADNQPRNDLSGSNAGKKIREIAKDTRTCMFHTDVTNFPGDSRPMSLQEADEDGTCWFISSTDSEKNRDIAKDDRVVLTFQNEGKMSYLSLSGTATIHKDKGTIDKYWTDFANAWFDGKDDPRVSILKVVPRAGHYWETKNGKIVAFAKMSFAALTGSDVDDGGIDGALKPQ</sequence>
<evidence type="ECO:0000313" key="2">
    <source>
        <dbReference type="EMBL" id="MFD1712794.1"/>
    </source>
</evidence>
<reference evidence="3" key="1">
    <citation type="journal article" date="2019" name="Int. J. Syst. Evol. Microbiol.">
        <title>The Global Catalogue of Microorganisms (GCM) 10K type strain sequencing project: providing services to taxonomists for standard genome sequencing and annotation.</title>
        <authorList>
            <consortium name="The Broad Institute Genomics Platform"/>
            <consortium name="The Broad Institute Genome Sequencing Center for Infectious Disease"/>
            <person name="Wu L."/>
            <person name="Ma J."/>
        </authorList>
    </citation>
    <scope>NUCLEOTIDE SEQUENCE [LARGE SCALE GENOMIC DNA]</scope>
    <source>
        <strain evidence="3">LMG 29247</strain>
    </source>
</reference>
<dbReference type="EMBL" id="JBHUEJ010000049">
    <property type="protein sequence ID" value="MFD1712794.1"/>
    <property type="molecule type" value="Genomic_DNA"/>
</dbReference>
<proteinExistence type="predicted"/>
<dbReference type="InterPro" id="IPR052917">
    <property type="entry name" value="Stress-Dev_Protein"/>
</dbReference>
<dbReference type="Proteomes" id="UP001597304">
    <property type="component" value="Unassembled WGS sequence"/>
</dbReference>
<keyword evidence="3" id="KW-1185">Reference proteome</keyword>
<dbReference type="RefSeq" id="WP_147914685.1">
    <property type="nucleotide sequence ID" value="NZ_JBHUEJ010000049.1"/>
</dbReference>
<comment type="caution">
    <text evidence="2">The sequence shown here is derived from an EMBL/GenBank/DDBJ whole genome shotgun (WGS) entry which is preliminary data.</text>
</comment>
<evidence type="ECO:0000259" key="1">
    <source>
        <dbReference type="Pfam" id="PF16242"/>
    </source>
</evidence>
<dbReference type="PANTHER" id="PTHR34818:SF1">
    <property type="entry name" value="PROTEIN BLI-3"/>
    <property type="match status" value="1"/>
</dbReference>
<protein>
    <submittedName>
        <fullName evidence="2">Pyridoxamine 5'-phosphate oxidase family protein</fullName>
    </submittedName>
</protein>
<dbReference type="Pfam" id="PF16242">
    <property type="entry name" value="Pyrid_ox_like"/>
    <property type="match status" value="1"/>
</dbReference>
<feature type="domain" description="General stress protein FMN-binding split barrel" evidence="1">
    <location>
        <begin position="19"/>
        <end position="163"/>
    </location>
</feature>
<gene>
    <name evidence="2" type="ORF">ACFSF0_19530</name>
</gene>
<dbReference type="InterPro" id="IPR012349">
    <property type="entry name" value="Split_barrel_FMN-bd"/>
</dbReference>
<dbReference type="InterPro" id="IPR038725">
    <property type="entry name" value="YdaG_split_barrel_FMN-bd"/>
</dbReference>
<organism evidence="2 3">
    <name type="scientific">Ottowia flava</name>
    <dbReference type="NCBI Taxonomy" id="2675430"/>
    <lineage>
        <taxon>Bacteria</taxon>
        <taxon>Pseudomonadati</taxon>
        <taxon>Pseudomonadota</taxon>
        <taxon>Betaproteobacteria</taxon>
        <taxon>Burkholderiales</taxon>
        <taxon>Comamonadaceae</taxon>
        <taxon>Ottowia</taxon>
    </lineage>
</organism>
<accession>A0ABW4L069</accession>
<dbReference type="Gene3D" id="2.30.110.10">
    <property type="entry name" value="Electron Transport, Fmn-binding Protein, Chain A"/>
    <property type="match status" value="1"/>
</dbReference>